<keyword evidence="1" id="KW-0472">Membrane</keyword>
<feature type="transmembrane region" description="Helical" evidence="1">
    <location>
        <begin position="511"/>
        <end position="528"/>
    </location>
</feature>
<protein>
    <submittedName>
        <fullName evidence="2">Uncharacterized protein</fullName>
    </submittedName>
</protein>
<feature type="transmembrane region" description="Helical" evidence="1">
    <location>
        <begin position="486"/>
        <end position="505"/>
    </location>
</feature>
<reference evidence="2 3" key="1">
    <citation type="journal article" date="2017" name="Genome Announc.">
        <title>Draft Genome Sequence of Romboutsia maritimum sp. nov. Strain CCRI-22766(T), Isolated from Coastal Estuarine Mud.</title>
        <authorList>
            <person name="Maheux A.F."/>
            <person name="Boudreau D.K."/>
            <person name="Berube E."/>
            <person name="Boissinot M."/>
            <person name="Raymond F."/>
            <person name="Brodeur S."/>
            <person name="Corbeil J."/>
            <person name="Brightwell G."/>
            <person name="Broda D."/>
            <person name="Omar R.F."/>
            <person name="Bergeron M.G."/>
        </authorList>
    </citation>
    <scope>NUCLEOTIDE SEQUENCE [LARGE SCALE GENOMIC DNA]</scope>
    <source>
        <strain evidence="2 3">CCRI-22766</strain>
    </source>
</reference>
<feature type="transmembrane region" description="Helical" evidence="1">
    <location>
        <begin position="419"/>
        <end position="442"/>
    </location>
</feature>
<keyword evidence="1" id="KW-1133">Transmembrane helix</keyword>
<accession>A0A371IR28</accession>
<feature type="transmembrane region" description="Helical" evidence="1">
    <location>
        <begin position="60"/>
        <end position="78"/>
    </location>
</feature>
<feature type="transmembrane region" description="Helical" evidence="1">
    <location>
        <begin position="160"/>
        <end position="188"/>
    </location>
</feature>
<evidence type="ECO:0000313" key="3">
    <source>
        <dbReference type="Proteomes" id="UP000243494"/>
    </source>
</evidence>
<dbReference type="AlphaFoldDB" id="A0A371IR28"/>
<keyword evidence="1" id="KW-0812">Transmembrane</keyword>
<evidence type="ECO:0000313" key="2">
    <source>
        <dbReference type="EMBL" id="RDY22932.1"/>
    </source>
</evidence>
<feature type="transmembrane region" description="Helical" evidence="1">
    <location>
        <begin position="84"/>
        <end position="112"/>
    </location>
</feature>
<feature type="transmembrane region" description="Helical" evidence="1">
    <location>
        <begin position="200"/>
        <end position="219"/>
    </location>
</feature>
<proteinExistence type="predicted"/>
<feature type="transmembrane region" description="Helical" evidence="1">
    <location>
        <begin position="448"/>
        <end position="466"/>
    </location>
</feature>
<dbReference type="EMBL" id="NOJZ02000023">
    <property type="protein sequence ID" value="RDY22932.1"/>
    <property type="molecule type" value="Genomic_DNA"/>
</dbReference>
<sequence>MKNFISLKILDKFRFLYEKLGVDYDDMRLILSIKLTIDSRKTYNLLNNQQIQKSSNQYKIMQIIYAVIGFFMMIIILMNKNTFVSMAIYFSMFIFLMLTTFISDFSSVILDVKDNEILATRGISLKTLNASKISHIMIYMINISIILSGFSLIASTKYGVVFLLVFLIEIILIDIFMIIISGLAYLIVLKIFDGEKLKDAISIIQIGVTILFSLAYIVVTNLSKSINVFENINLDVISYLLPPFWFAAPLEIIATGNKNEVLLILSLLALVVPVISVLIYIKLTPVFEKKLQKLNNESLSKTKRKYNLTMKLSKIICKDKEERIFFNFVSKIIRNDRNFKLRVYPLIGVKYNIFPLFFSLDRHPNNINSYIFLFLYICLMMIPTIIIALKYSENYNASYIYKTIHIKNKMAVHKAAIKACLANIIIPIYLIQSIIFMCFFKVNIIQHLVVIFLVSILITIITFKMLKKDMPFSLQINLLKKNEGIVENYLIFVLIIIMAGIHFLISLISPLAVNIYIIVILIINIALFKSSFKMN</sequence>
<gene>
    <name evidence="2" type="ORF">CHF27_010975</name>
</gene>
<feature type="transmembrane region" description="Helical" evidence="1">
    <location>
        <begin position="133"/>
        <end position="154"/>
    </location>
</feature>
<name>A0A371IR28_9FIRM</name>
<dbReference type="RefSeq" id="WP_095405287.1">
    <property type="nucleotide sequence ID" value="NZ_NOJZ02000023.1"/>
</dbReference>
<keyword evidence="3" id="KW-1185">Reference proteome</keyword>
<feature type="transmembrane region" description="Helical" evidence="1">
    <location>
        <begin position="370"/>
        <end position="389"/>
    </location>
</feature>
<evidence type="ECO:0000256" key="1">
    <source>
        <dbReference type="SAM" id="Phobius"/>
    </source>
</evidence>
<dbReference type="Proteomes" id="UP000243494">
    <property type="component" value="Unassembled WGS sequence"/>
</dbReference>
<feature type="transmembrane region" description="Helical" evidence="1">
    <location>
        <begin position="261"/>
        <end position="281"/>
    </location>
</feature>
<comment type="caution">
    <text evidence="2">The sequence shown here is derived from an EMBL/GenBank/DDBJ whole genome shotgun (WGS) entry which is preliminary data.</text>
</comment>
<organism evidence="2 3">
    <name type="scientific">Romboutsia maritimum</name>
    <dbReference type="NCBI Taxonomy" id="2020948"/>
    <lineage>
        <taxon>Bacteria</taxon>
        <taxon>Bacillati</taxon>
        <taxon>Bacillota</taxon>
        <taxon>Clostridia</taxon>
        <taxon>Peptostreptococcales</taxon>
        <taxon>Peptostreptococcaceae</taxon>
        <taxon>Romboutsia</taxon>
    </lineage>
</organism>
<dbReference type="OrthoDB" id="2659138at2"/>